<dbReference type="AlphaFoldDB" id="A0A2J5HJM5"/>
<keyword evidence="2" id="KW-1185">Reference proteome</keyword>
<dbReference type="Proteomes" id="UP000235023">
    <property type="component" value="Unassembled WGS sequence"/>
</dbReference>
<gene>
    <name evidence="1" type="ORF">BDW42DRAFT_196641</name>
</gene>
<sequence>METSLITDEVLKGLWDRAQAQPSDEWASAKLWSYLWNKYLFAEKEWVVSSETPPEGRGRRRVDIMIEYLAGDSKLAVRAFHEAKALNARPQDVQDAEHQAFDACMRYLEEHPELGFVYAFTSFGTKGRAWRCVREDVYLSPLFGSDDLAERTQYVELHTSEAHLIRQAVQMMKAVPPSE</sequence>
<reference evidence="2" key="1">
    <citation type="submission" date="2017-12" db="EMBL/GenBank/DDBJ databases">
        <authorList>
            <consortium name="DOE Joint Genome Institute"/>
            <person name="Mondo S.J."/>
            <person name="Kjaerbolling I."/>
            <person name="Vesth T.C."/>
            <person name="Frisvad J.C."/>
            <person name="Nybo J.L."/>
            <person name="Theobald S."/>
            <person name="Kuo A."/>
            <person name="Bowyer P."/>
            <person name="Matsuda Y."/>
            <person name="Lyhne E.K."/>
            <person name="Kogle M.E."/>
            <person name="Clum A."/>
            <person name="Lipzen A."/>
            <person name="Salamov A."/>
            <person name="Ngan C.Y."/>
            <person name="Daum C."/>
            <person name="Chiniquy J."/>
            <person name="Barry K."/>
            <person name="LaButti K."/>
            <person name="Haridas S."/>
            <person name="Simmons B.A."/>
            <person name="Magnuson J.K."/>
            <person name="Mortensen U.H."/>
            <person name="Larsen T.O."/>
            <person name="Grigoriev I.V."/>
            <person name="Baker S.E."/>
            <person name="Andersen M.R."/>
            <person name="Nordberg H.P."/>
            <person name="Cantor M.N."/>
            <person name="Hua S.X."/>
        </authorList>
    </citation>
    <scope>NUCLEOTIDE SEQUENCE [LARGE SCALE GENOMIC DNA]</scope>
    <source>
        <strain evidence="2">IBT 19404</strain>
    </source>
</reference>
<evidence type="ECO:0000313" key="1">
    <source>
        <dbReference type="EMBL" id="PLN77263.1"/>
    </source>
</evidence>
<name>A0A2J5HJM5_9EURO</name>
<proteinExistence type="predicted"/>
<protein>
    <submittedName>
        <fullName evidence="1">Uncharacterized protein</fullName>
    </submittedName>
</protein>
<dbReference type="OrthoDB" id="5418574at2759"/>
<evidence type="ECO:0000313" key="2">
    <source>
        <dbReference type="Proteomes" id="UP000235023"/>
    </source>
</evidence>
<dbReference type="EMBL" id="KZ559599">
    <property type="protein sequence ID" value="PLN77263.1"/>
    <property type="molecule type" value="Genomic_DNA"/>
</dbReference>
<accession>A0A2J5HJM5</accession>
<organism evidence="1 2">
    <name type="scientific">Aspergillus taichungensis</name>
    <dbReference type="NCBI Taxonomy" id="482145"/>
    <lineage>
        <taxon>Eukaryota</taxon>
        <taxon>Fungi</taxon>
        <taxon>Dikarya</taxon>
        <taxon>Ascomycota</taxon>
        <taxon>Pezizomycotina</taxon>
        <taxon>Eurotiomycetes</taxon>
        <taxon>Eurotiomycetidae</taxon>
        <taxon>Eurotiales</taxon>
        <taxon>Aspergillaceae</taxon>
        <taxon>Aspergillus</taxon>
        <taxon>Aspergillus subgen. Circumdati</taxon>
    </lineage>
</organism>